<keyword evidence="22" id="KW-0472">Membrane</keyword>
<reference evidence="26 27" key="1">
    <citation type="journal article" date="2018" name="Nat. Ecol. Evol.">
        <title>Shark genomes provide insights into elasmobranch evolution and the origin of vertebrates.</title>
        <authorList>
            <person name="Hara Y"/>
            <person name="Yamaguchi K"/>
            <person name="Onimaru K"/>
            <person name="Kadota M"/>
            <person name="Koyanagi M"/>
            <person name="Keeley SD"/>
            <person name="Tatsumi K"/>
            <person name="Tanaka K"/>
            <person name="Motone F"/>
            <person name="Kageyama Y"/>
            <person name="Nozu R"/>
            <person name="Adachi N"/>
            <person name="Nishimura O"/>
            <person name="Nakagawa R"/>
            <person name="Tanegashima C"/>
            <person name="Kiyatake I"/>
            <person name="Matsumoto R"/>
            <person name="Murakumo K"/>
            <person name="Nishida K"/>
            <person name="Terakita A"/>
            <person name="Kuratani S"/>
            <person name="Sato K"/>
            <person name="Hyodo S Kuraku.S."/>
        </authorList>
    </citation>
    <scope>NUCLEOTIDE SEQUENCE [LARGE SCALE GENOMIC DNA]</scope>
</reference>
<evidence type="ECO:0000256" key="7">
    <source>
        <dbReference type="ARBA" id="ARBA00022729"/>
    </source>
</evidence>
<feature type="disulfide bond" evidence="21">
    <location>
        <begin position="851"/>
        <end position="878"/>
    </location>
</feature>
<dbReference type="SMART" id="SM00032">
    <property type="entry name" value="CCP"/>
    <property type="match status" value="15"/>
</dbReference>
<dbReference type="SUPFAM" id="SSF57196">
    <property type="entry name" value="EGF/Laminin"/>
    <property type="match status" value="1"/>
</dbReference>
<evidence type="ECO:0000259" key="25">
    <source>
        <dbReference type="PROSITE" id="PS50923"/>
    </source>
</evidence>
<feature type="domain" description="Sushi" evidence="25">
    <location>
        <begin position="943"/>
        <end position="1004"/>
    </location>
</feature>
<feature type="disulfide bond" evidence="21">
    <location>
        <begin position="355"/>
        <end position="382"/>
    </location>
</feature>
<comment type="function">
    <text evidence="19">Cell-surface glycoprotein having a role in immunoadhesion. Mediates in the adhesion of blood neutrophils in cytokine-activated endothelium through interaction with SELPLG/PSGL1. May have a role in capillary morphogenesis.</text>
</comment>
<keyword evidence="27" id="KW-1185">Reference proteome</keyword>
<feature type="domain" description="EGF-like" evidence="23">
    <location>
        <begin position="160"/>
        <end position="196"/>
    </location>
</feature>
<dbReference type="Pfam" id="PF00084">
    <property type="entry name" value="Sushi"/>
    <property type="match status" value="15"/>
</dbReference>
<dbReference type="SMART" id="SM00034">
    <property type="entry name" value="CLECT"/>
    <property type="match status" value="1"/>
</dbReference>
<dbReference type="EMBL" id="BEZZ01000266">
    <property type="protein sequence ID" value="GCC29755.1"/>
    <property type="molecule type" value="Genomic_DNA"/>
</dbReference>
<evidence type="ECO:0000256" key="16">
    <source>
        <dbReference type="ARBA" id="ARBA00041401"/>
    </source>
</evidence>
<feature type="domain" description="Sushi" evidence="25">
    <location>
        <begin position="509"/>
        <end position="570"/>
    </location>
</feature>
<protein>
    <recommendedName>
        <fullName evidence="15">E-selectin</fullName>
    </recommendedName>
    <alternativeName>
        <fullName evidence="16">CD62 antigen-like family member E</fullName>
    </alternativeName>
    <alternativeName>
        <fullName evidence="17">Endothelial leukocyte adhesion molecule 1</fullName>
    </alternativeName>
    <alternativeName>
        <fullName evidence="18">Leukocyte-endothelial cell adhesion molecule 2</fullName>
    </alternativeName>
</protein>
<name>A0A401SHD0_CHIPU</name>
<dbReference type="PROSITE" id="PS50041">
    <property type="entry name" value="C_TYPE_LECTIN_2"/>
    <property type="match status" value="1"/>
</dbReference>
<evidence type="ECO:0000256" key="17">
    <source>
        <dbReference type="ARBA" id="ARBA00042113"/>
    </source>
</evidence>
<keyword evidence="9" id="KW-0677">Repeat</keyword>
<evidence type="ECO:0000256" key="20">
    <source>
        <dbReference type="PROSITE-ProRule" id="PRU00076"/>
    </source>
</evidence>
<feature type="disulfide bond" evidence="21">
    <location>
        <begin position="479"/>
        <end position="506"/>
    </location>
</feature>
<gene>
    <name evidence="26" type="ORF">chiPu_0008197</name>
</gene>
<dbReference type="PROSITE" id="PS50923">
    <property type="entry name" value="SUSHI"/>
    <property type="match status" value="15"/>
</dbReference>
<keyword evidence="13" id="KW-0325">Glycoprotein</keyword>
<keyword evidence="22" id="KW-0812">Transmembrane</keyword>
<feature type="disulfide bond" evidence="21">
    <location>
        <begin position="665"/>
        <end position="692"/>
    </location>
</feature>
<keyword evidence="8" id="KW-0430">Lectin</keyword>
<dbReference type="InterPro" id="IPR000436">
    <property type="entry name" value="Sushi_SCR_CCP_dom"/>
</dbReference>
<evidence type="ECO:0000313" key="26">
    <source>
        <dbReference type="EMBL" id="GCC29755.1"/>
    </source>
</evidence>
<feature type="domain" description="Sushi" evidence="25">
    <location>
        <begin position="881"/>
        <end position="942"/>
    </location>
</feature>
<dbReference type="CDD" id="cd00033">
    <property type="entry name" value="CCP"/>
    <property type="match status" value="15"/>
</dbReference>
<evidence type="ECO:0000256" key="22">
    <source>
        <dbReference type="SAM" id="Phobius"/>
    </source>
</evidence>
<feature type="disulfide bond" evidence="21">
    <location>
        <begin position="789"/>
        <end position="816"/>
    </location>
</feature>
<dbReference type="PANTHER" id="PTHR19325">
    <property type="entry name" value="COMPLEMENT COMPONENT-RELATED SUSHI DOMAIN-CONTAINING"/>
    <property type="match status" value="1"/>
</dbReference>
<keyword evidence="10" id="KW-0106">Calcium</keyword>
<evidence type="ECO:0000256" key="8">
    <source>
        <dbReference type="ARBA" id="ARBA00022734"/>
    </source>
</evidence>
<evidence type="ECO:0000259" key="24">
    <source>
        <dbReference type="PROSITE" id="PS50041"/>
    </source>
</evidence>
<keyword evidence="5 21" id="KW-0768">Sushi</keyword>
<feature type="domain" description="Sushi" evidence="25">
    <location>
        <begin position="385"/>
        <end position="446"/>
    </location>
</feature>
<feature type="transmembrane region" description="Helical" evidence="22">
    <location>
        <begin position="1138"/>
        <end position="1162"/>
    </location>
</feature>
<evidence type="ECO:0000313" key="27">
    <source>
        <dbReference type="Proteomes" id="UP000287033"/>
    </source>
</evidence>
<dbReference type="InterPro" id="IPR001304">
    <property type="entry name" value="C-type_lectin-like"/>
</dbReference>
<dbReference type="InterPro" id="IPR000742">
    <property type="entry name" value="EGF"/>
</dbReference>
<evidence type="ECO:0000256" key="15">
    <source>
        <dbReference type="ARBA" id="ARBA00040812"/>
    </source>
</evidence>
<dbReference type="Gene3D" id="3.10.100.10">
    <property type="entry name" value="Mannose-Binding Protein A, subunit A"/>
    <property type="match status" value="1"/>
</dbReference>
<dbReference type="OMA" id="SMFCNSS"/>
<evidence type="ECO:0000256" key="4">
    <source>
        <dbReference type="ARBA" id="ARBA00022536"/>
    </source>
</evidence>
<feature type="domain" description="Sushi" evidence="25">
    <location>
        <begin position="571"/>
        <end position="632"/>
    </location>
</feature>
<dbReference type="CDD" id="cd03592">
    <property type="entry name" value="CLECT_selectins_like"/>
    <property type="match status" value="1"/>
</dbReference>
<feature type="domain" description="Sushi" evidence="25">
    <location>
        <begin position="695"/>
        <end position="756"/>
    </location>
</feature>
<feature type="domain" description="Sushi" evidence="25">
    <location>
        <begin position="1005"/>
        <end position="1066"/>
    </location>
</feature>
<dbReference type="InterPro" id="IPR016186">
    <property type="entry name" value="C-type_lectin-like/link_sf"/>
</dbReference>
<dbReference type="STRING" id="137246.A0A401SHD0"/>
<dbReference type="PROSITE" id="PS01186">
    <property type="entry name" value="EGF_2"/>
    <property type="match status" value="1"/>
</dbReference>
<dbReference type="OrthoDB" id="406096at2759"/>
<feature type="disulfide bond" evidence="21">
    <location>
        <begin position="541"/>
        <end position="568"/>
    </location>
</feature>
<evidence type="ECO:0000259" key="23">
    <source>
        <dbReference type="PROSITE" id="PS50026"/>
    </source>
</evidence>
<feature type="disulfide bond" evidence="21">
    <location>
        <begin position="417"/>
        <end position="444"/>
    </location>
</feature>
<keyword evidence="11" id="KW-0130">Cell adhesion</keyword>
<feature type="domain" description="Sushi" evidence="25">
    <location>
        <begin position="1067"/>
        <end position="1128"/>
    </location>
</feature>
<feature type="disulfide bond" evidence="21">
    <location>
        <begin position="231"/>
        <end position="258"/>
    </location>
</feature>
<feature type="domain" description="C-type lectin" evidence="24">
    <location>
        <begin position="40"/>
        <end position="160"/>
    </location>
</feature>
<evidence type="ECO:0000256" key="21">
    <source>
        <dbReference type="PROSITE-ProRule" id="PRU00302"/>
    </source>
</evidence>
<dbReference type="Pfam" id="PF00059">
    <property type="entry name" value="Lectin_C"/>
    <property type="match status" value="1"/>
</dbReference>
<dbReference type="FunFam" id="3.10.100.10:FF:000007">
    <property type="entry name" value="L-selectin"/>
    <property type="match status" value="1"/>
</dbReference>
<dbReference type="CDD" id="cd00054">
    <property type="entry name" value="EGF_CA"/>
    <property type="match status" value="1"/>
</dbReference>
<feature type="transmembrane region" description="Helical" evidence="22">
    <location>
        <begin position="21"/>
        <end position="45"/>
    </location>
</feature>
<dbReference type="Gene3D" id="2.10.70.10">
    <property type="entry name" value="Complement Module, domain 1"/>
    <property type="match status" value="15"/>
</dbReference>
<feature type="domain" description="Sushi" evidence="25">
    <location>
        <begin position="447"/>
        <end position="508"/>
    </location>
</feature>
<evidence type="ECO:0000256" key="9">
    <source>
        <dbReference type="ARBA" id="ARBA00022737"/>
    </source>
</evidence>
<keyword evidence="4 20" id="KW-0245">EGF-like domain</keyword>
<keyword evidence="7" id="KW-0732">Signal</keyword>
<dbReference type="PROSITE" id="PS50026">
    <property type="entry name" value="EGF_3"/>
    <property type="match status" value="1"/>
</dbReference>
<evidence type="ECO:0000256" key="10">
    <source>
        <dbReference type="ARBA" id="ARBA00022837"/>
    </source>
</evidence>
<feature type="domain" description="Sushi" evidence="25">
    <location>
        <begin position="819"/>
        <end position="880"/>
    </location>
</feature>
<feature type="disulfide bond" evidence="21">
    <location>
        <begin position="913"/>
        <end position="940"/>
    </location>
</feature>
<proteinExistence type="inferred from homology"/>
<comment type="similarity">
    <text evidence="2">Belongs to the selectin/LECAM family.</text>
</comment>
<sequence length="1214" mass="134964">MVSHDYMICISTRWPNLKGNVFRLLALVVLICEILMLEGVHGWIYHYSNRTMKWNAARKYCRERYTDMVAIQNMEENQYLNEYLPKGKTHVWIGLRKINNVWTWIGTNRTLEKFAMNWAPNEPNNGKNNEDCVEMYIKRIQYAGKWNDEPCLRRKRPLCYQASCKLDSCSGHGECVETIGYFKCKCNEGFYGVNCEKVINCIDLEAPDRSFMNCFHPYGNFSYDSICDFSCVEGYEISTTQRLQCTASAVWSAPVPECKVKNCRWLEVPRKDSLNCSHPLGDFSYNSTCTFSCREGYVLNGLDTLQCLASGQWSGQIPNCKVQVCETLTAPDYGNMSCIHPIADFHYNSICNFSCSKGFALSGQSRIQCRISGEWTPQKPTCEAVKCSELKTPQNLLVNCSDPFRPFSYSSKCDFSCATGLILQGSDSLQCEASGQWTAEIPTCKAVPCSLLTIPKQGTMNCKSPFEDFSYSSTCVFGCTEGFVLQGSSNLWCQASGLWTARVPSCEVVNCTSLKDPERGTMNCSHPFGLFSYNATCDFSCEEGFIINGSGSVQCGATGQWTTETPSCEVSKCKLLTQPEYGVMNCSHPIGEFSYISTCEFWCSEGFLLSGTNWLECNASGQWTAKTPTCKAMKCNVLKSPDRGTYNCSHPIGDFSYRSSCDFSCTEGFTLIGSERMECGASGQWTAQIPMCKVVTCQTLTQPEQGTMSCYHPFGNFSYNSVCDFNCTEGYVLQWSDKLQCQANGLWTKEIPTCKAINCQTLSPPEQGTINCSHPIEEFSYKSTCDFNCDEGFVLNGQDKLQCQASGQWTADTPLCKAVTCQTLTLPERGTMRCSHPIRDFSYNSTCDFNCDEGFILNSSGRLQCQASGQWTAHTPTCKAVTCQTLTLPERGTMRCSHPIGNFSYDSTCDFNCDEGFILNGSGRLQCQASGQWTAHTPTCKAVTCQTLTQPEQGALNCSHPIGNFSYNSICDFSCNEGFVLHGSKRIQCQANKEWTAQIPNCKAVRCNIPKSLKHGSMSCSNLNGEFSYNSVCDLGCAKGFYLKGRNQMECTALGQWTNEMPSCEVVKCQELNIDHPTIMNCSYHLGNFSYGSICDFDCAEGFKLEGSVRLHCNESGQWTDEAPHCNVLLGLPPSANALTYVSTVAAVAVLAGILAMVVTLIRRKLKTKAYDTTKLNSDSTEGLEGMFENPVFDNSPEGKITNLINILYCIRKI</sequence>
<dbReference type="SUPFAM" id="SSF56436">
    <property type="entry name" value="C-type lectin-like"/>
    <property type="match status" value="1"/>
</dbReference>
<feature type="domain" description="Sushi" evidence="25">
    <location>
        <begin position="261"/>
        <end position="322"/>
    </location>
</feature>
<dbReference type="InterPro" id="IPR035976">
    <property type="entry name" value="Sushi/SCR/CCP_sf"/>
</dbReference>
<evidence type="ECO:0000256" key="13">
    <source>
        <dbReference type="ARBA" id="ARBA00023180"/>
    </source>
</evidence>
<comment type="caution">
    <text evidence="26">The sequence shown here is derived from an EMBL/GenBank/DDBJ whole genome shotgun (WGS) entry which is preliminary data.</text>
</comment>
<dbReference type="GO" id="GO:0007155">
    <property type="term" value="P:cell adhesion"/>
    <property type="evidence" value="ECO:0007669"/>
    <property type="project" value="UniProtKB-KW"/>
</dbReference>
<evidence type="ECO:0000256" key="12">
    <source>
        <dbReference type="ARBA" id="ARBA00023157"/>
    </source>
</evidence>
<dbReference type="AlphaFoldDB" id="A0A401SHD0"/>
<feature type="domain" description="Sushi" evidence="25">
    <location>
        <begin position="633"/>
        <end position="694"/>
    </location>
</feature>
<keyword evidence="22" id="KW-1133">Transmembrane helix</keyword>
<keyword evidence="12 20" id="KW-1015">Disulfide bond</keyword>
<feature type="domain" description="Sushi" evidence="25">
    <location>
        <begin position="199"/>
        <end position="260"/>
    </location>
</feature>
<evidence type="ECO:0000256" key="19">
    <source>
        <dbReference type="ARBA" id="ARBA00045695"/>
    </source>
</evidence>
<dbReference type="InterPro" id="IPR033991">
    <property type="entry name" value="Selectin_CTLD"/>
</dbReference>
<organism evidence="26 27">
    <name type="scientific">Chiloscyllium punctatum</name>
    <name type="common">Brownbanded bambooshark</name>
    <name type="synonym">Hemiscyllium punctatum</name>
    <dbReference type="NCBI Taxonomy" id="137246"/>
    <lineage>
        <taxon>Eukaryota</taxon>
        <taxon>Metazoa</taxon>
        <taxon>Chordata</taxon>
        <taxon>Craniata</taxon>
        <taxon>Vertebrata</taxon>
        <taxon>Chondrichthyes</taxon>
        <taxon>Elasmobranchii</taxon>
        <taxon>Galeomorphii</taxon>
        <taxon>Galeoidea</taxon>
        <taxon>Orectolobiformes</taxon>
        <taxon>Hemiscylliidae</taxon>
        <taxon>Chiloscyllium</taxon>
    </lineage>
</organism>
<keyword evidence="3" id="KW-1003">Cell membrane</keyword>
<feature type="disulfide bond" evidence="21">
    <location>
        <begin position="603"/>
        <end position="630"/>
    </location>
</feature>
<evidence type="ECO:0000256" key="11">
    <source>
        <dbReference type="ARBA" id="ARBA00022889"/>
    </source>
</evidence>
<dbReference type="FunFam" id="2.10.70.10:FF:000001">
    <property type="entry name" value="Selectin P"/>
    <property type="match status" value="15"/>
</dbReference>
<evidence type="ECO:0000256" key="6">
    <source>
        <dbReference type="ARBA" id="ARBA00022723"/>
    </source>
</evidence>
<dbReference type="GO" id="GO:0005886">
    <property type="term" value="C:plasma membrane"/>
    <property type="evidence" value="ECO:0007669"/>
    <property type="project" value="UniProtKB-SubCell"/>
</dbReference>
<dbReference type="GO" id="GO:0046872">
    <property type="term" value="F:metal ion binding"/>
    <property type="evidence" value="ECO:0007669"/>
    <property type="project" value="UniProtKB-KW"/>
</dbReference>
<dbReference type="InterPro" id="IPR016187">
    <property type="entry name" value="CTDL_fold"/>
</dbReference>
<dbReference type="InterPro" id="IPR050350">
    <property type="entry name" value="Compl-Cell_Adhes-Reg"/>
</dbReference>
<accession>A0A401SHD0</accession>
<dbReference type="InterPro" id="IPR002396">
    <property type="entry name" value="Selectin_superfamily"/>
</dbReference>
<dbReference type="SUPFAM" id="SSF57535">
    <property type="entry name" value="Complement control module/SCR domain"/>
    <property type="match status" value="15"/>
</dbReference>
<evidence type="ECO:0000256" key="14">
    <source>
        <dbReference type="ARBA" id="ARBA00038738"/>
    </source>
</evidence>
<comment type="subcellular location">
    <subcellularLocation>
        <location evidence="1">Cell membrane</location>
        <topology evidence="1">Single-pass type I membrane protein</topology>
    </subcellularLocation>
</comment>
<comment type="subunit">
    <text evidence="14">Interacts with SELPLG/PSGL1 and PODXL2 through the sialyl Lewis X epitope. SELPLG sulfation appears not to be required for this interaction.</text>
</comment>
<feature type="disulfide bond" evidence="21">
    <location>
        <begin position="1099"/>
        <end position="1126"/>
    </location>
</feature>
<dbReference type="PRINTS" id="PR00343">
    <property type="entry name" value="SELECTIN"/>
</dbReference>
<dbReference type="PROSITE" id="PS00022">
    <property type="entry name" value="EGF_1"/>
    <property type="match status" value="1"/>
</dbReference>
<feature type="domain" description="Sushi" evidence="25">
    <location>
        <begin position="757"/>
        <end position="818"/>
    </location>
</feature>
<evidence type="ECO:0000256" key="2">
    <source>
        <dbReference type="ARBA" id="ARBA00007360"/>
    </source>
</evidence>
<feature type="disulfide bond" evidence="20">
    <location>
        <begin position="186"/>
        <end position="195"/>
    </location>
</feature>
<comment type="caution">
    <text evidence="20">Lacks conserved residue(s) required for the propagation of feature annotation.</text>
</comment>
<dbReference type="PANTHER" id="PTHR19325:SF493">
    <property type="entry name" value="E-SELECTIN"/>
    <property type="match status" value="1"/>
</dbReference>
<evidence type="ECO:0000256" key="3">
    <source>
        <dbReference type="ARBA" id="ARBA00022475"/>
    </source>
</evidence>
<dbReference type="Proteomes" id="UP000287033">
    <property type="component" value="Unassembled WGS sequence"/>
</dbReference>
<dbReference type="GO" id="GO:0030246">
    <property type="term" value="F:carbohydrate binding"/>
    <property type="evidence" value="ECO:0007669"/>
    <property type="project" value="UniProtKB-KW"/>
</dbReference>
<feature type="disulfide bond" evidence="21">
    <location>
        <begin position="975"/>
        <end position="1002"/>
    </location>
</feature>
<keyword evidence="6" id="KW-0479">Metal-binding</keyword>
<evidence type="ECO:0000256" key="18">
    <source>
        <dbReference type="ARBA" id="ARBA00043124"/>
    </source>
</evidence>
<feature type="disulfide bond" evidence="21">
    <location>
        <begin position="293"/>
        <end position="320"/>
    </location>
</feature>
<feature type="disulfide bond" evidence="21">
    <location>
        <begin position="1037"/>
        <end position="1064"/>
    </location>
</feature>
<evidence type="ECO:0000256" key="5">
    <source>
        <dbReference type="ARBA" id="ARBA00022659"/>
    </source>
</evidence>
<feature type="disulfide bond" evidence="21">
    <location>
        <begin position="727"/>
        <end position="754"/>
    </location>
</feature>
<evidence type="ECO:0000256" key="1">
    <source>
        <dbReference type="ARBA" id="ARBA00004251"/>
    </source>
</evidence>
<feature type="domain" description="Sushi" evidence="25">
    <location>
        <begin position="323"/>
        <end position="384"/>
    </location>
</feature>